<organism evidence="2 3">
    <name type="scientific">candidate division WWE3 bacterium RIFOXYC1_FULL_39_7</name>
    <dbReference type="NCBI Taxonomy" id="1802643"/>
    <lineage>
        <taxon>Bacteria</taxon>
        <taxon>Katanobacteria</taxon>
    </lineage>
</organism>
<reference evidence="2 3" key="1">
    <citation type="journal article" date="2016" name="Nat. Commun.">
        <title>Thousands of microbial genomes shed light on interconnected biogeochemical processes in an aquifer system.</title>
        <authorList>
            <person name="Anantharaman K."/>
            <person name="Brown C.T."/>
            <person name="Hug L.A."/>
            <person name="Sharon I."/>
            <person name="Castelle C.J."/>
            <person name="Probst A.J."/>
            <person name="Thomas B.C."/>
            <person name="Singh A."/>
            <person name="Wilkins M.J."/>
            <person name="Karaoz U."/>
            <person name="Brodie E.L."/>
            <person name="Williams K.H."/>
            <person name="Hubbard S.S."/>
            <person name="Banfield J.F."/>
        </authorList>
    </citation>
    <scope>NUCLEOTIDE SEQUENCE [LARGE SCALE GENOMIC DNA]</scope>
</reference>
<evidence type="ECO:0000313" key="3">
    <source>
        <dbReference type="Proteomes" id="UP000179113"/>
    </source>
</evidence>
<name>A0A1F4WLC0_UNCKA</name>
<accession>A0A1F4WLC0</accession>
<keyword evidence="1" id="KW-0732">Signal</keyword>
<dbReference type="AlphaFoldDB" id="A0A1F4WLC0"/>
<comment type="caution">
    <text evidence="2">The sequence shown here is derived from an EMBL/GenBank/DDBJ whole genome shotgun (WGS) entry which is preliminary data.</text>
</comment>
<evidence type="ECO:0008006" key="4">
    <source>
        <dbReference type="Google" id="ProtNLM"/>
    </source>
</evidence>
<sequence>MKKSTGLFGFSGVLLIIALLFGACAPASPAGYQTNSTQGGATEIITPAYLVRCADILVGFAEEYSVVNENGISEFTFTDFYEYIAFGPYAHREEAKVYGVQVSCVISENSVSEHIKVVYKYEESK</sequence>
<evidence type="ECO:0000256" key="1">
    <source>
        <dbReference type="SAM" id="SignalP"/>
    </source>
</evidence>
<feature type="signal peptide" evidence="1">
    <location>
        <begin position="1"/>
        <end position="29"/>
    </location>
</feature>
<gene>
    <name evidence="2" type="ORF">A2415_00955</name>
</gene>
<proteinExistence type="predicted"/>
<evidence type="ECO:0000313" key="2">
    <source>
        <dbReference type="EMBL" id="OGC70224.1"/>
    </source>
</evidence>
<dbReference type="PROSITE" id="PS51257">
    <property type="entry name" value="PROKAR_LIPOPROTEIN"/>
    <property type="match status" value="1"/>
</dbReference>
<feature type="chain" id="PRO_5009515082" description="DUF4377 domain-containing protein" evidence="1">
    <location>
        <begin position="30"/>
        <end position="125"/>
    </location>
</feature>
<dbReference type="Proteomes" id="UP000179113">
    <property type="component" value="Unassembled WGS sequence"/>
</dbReference>
<protein>
    <recommendedName>
        <fullName evidence="4">DUF4377 domain-containing protein</fullName>
    </recommendedName>
</protein>
<dbReference type="EMBL" id="MEWA01000009">
    <property type="protein sequence ID" value="OGC70224.1"/>
    <property type="molecule type" value="Genomic_DNA"/>
</dbReference>